<comment type="caution">
    <text evidence="1">The sequence shown here is derived from an EMBL/GenBank/DDBJ whole genome shotgun (WGS) entry which is preliminary data.</text>
</comment>
<evidence type="ECO:0000313" key="2">
    <source>
        <dbReference type="Proteomes" id="UP000807025"/>
    </source>
</evidence>
<dbReference type="EMBL" id="MU154662">
    <property type="protein sequence ID" value="KAF9489737.1"/>
    <property type="molecule type" value="Genomic_DNA"/>
</dbReference>
<evidence type="ECO:0000313" key="1">
    <source>
        <dbReference type="EMBL" id="KAF9489737.1"/>
    </source>
</evidence>
<keyword evidence="2" id="KW-1185">Reference proteome</keyword>
<dbReference type="Proteomes" id="UP000807025">
    <property type="component" value="Unassembled WGS sequence"/>
</dbReference>
<dbReference type="OrthoDB" id="10554281at2759"/>
<organism evidence="1 2">
    <name type="scientific">Pleurotus eryngii</name>
    <name type="common">Boletus of the steppes</name>
    <dbReference type="NCBI Taxonomy" id="5323"/>
    <lineage>
        <taxon>Eukaryota</taxon>
        <taxon>Fungi</taxon>
        <taxon>Dikarya</taxon>
        <taxon>Basidiomycota</taxon>
        <taxon>Agaricomycotina</taxon>
        <taxon>Agaricomycetes</taxon>
        <taxon>Agaricomycetidae</taxon>
        <taxon>Agaricales</taxon>
        <taxon>Pleurotineae</taxon>
        <taxon>Pleurotaceae</taxon>
        <taxon>Pleurotus</taxon>
    </lineage>
</organism>
<reference evidence="1" key="1">
    <citation type="submission" date="2020-11" db="EMBL/GenBank/DDBJ databases">
        <authorList>
            <consortium name="DOE Joint Genome Institute"/>
            <person name="Ahrendt S."/>
            <person name="Riley R."/>
            <person name="Andreopoulos W."/>
            <person name="Labutti K."/>
            <person name="Pangilinan J."/>
            <person name="Ruiz-Duenas F.J."/>
            <person name="Barrasa J.M."/>
            <person name="Sanchez-Garcia M."/>
            <person name="Camarero S."/>
            <person name="Miyauchi S."/>
            <person name="Serrano A."/>
            <person name="Linde D."/>
            <person name="Babiker R."/>
            <person name="Drula E."/>
            <person name="Ayuso-Fernandez I."/>
            <person name="Pacheco R."/>
            <person name="Padilla G."/>
            <person name="Ferreira P."/>
            <person name="Barriuso J."/>
            <person name="Kellner H."/>
            <person name="Castanera R."/>
            <person name="Alfaro M."/>
            <person name="Ramirez L."/>
            <person name="Pisabarro A.G."/>
            <person name="Kuo A."/>
            <person name="Tritt A."/>
            <person name="Lipzen A."/>
            <person name="He G."/>
            <person name="Yan M."/>
            <person name="Ng V."/>
            <person name="Cullen D."/>
            <person name="Martin F."/>
            <person name="Rosso M.-N."/>
            <person name="Henrissat B."/>
            <person name="Hibbett D."/>
            <person name="Martinez A.T."/>
            <person name="Grigoriev I.V."/>
        </authorList>
    </citation>
    <scope>NUCLEOTIDE SEQUENCE</scope>
    <source>
        <strain evidence="1">ATCC 90797</strain>
    </source>
</reference>
<accession>A0A9P5ZLR6</accession>
<protein>
    <submittedName>
        <fullName evidence="1">Uncharacterized protein</fullName>
    </submittedName>
</protein>
<dbReference type="AlphaFoldDB" id="A0A9P5ZLR6"/>
<gene>
    <name evidence="1" type="ORF">BDN71DRAFT_1435202</name>
</gene>
<sequence length="263" mass="28702">MAASTVGKEVMIAVAMVAMRYLPSTSQTPPTTIRNTNQPSGDVSEEFCLTSNSEIVIANCPPPLAQSSYHLNPALSSPQTGPALDYGLSLHPTFWLQALCVDHADSYCATDSSVGVMLRCQLAAQAIGIKLESLGKKVWVGKTLLTNILRNMIKSQKAVIKAHLSTLKSLHNEELARAKDDTEKEPAMPDRNTEACSIEPALEMCNQELVQTKDDTKQEVGHCFMMETVPAHQSSMSSRVAEEIIHTHKQKEALHIAAMQAEF</sequence>
<proteinExistence type="predicted"/>
<name>A0A9P5ZLR6_PLEER</name>